<evidence type="ECO:0000259" key="6">
    <source>
        <dbReference type="Pfam" id="PF08669"/>
    </source>
</evidence>
<dbReference type="SUPFAM" id="SSF103025">
    <property type="entry name" value="Folate-binding domain"/>
    <property type="match status" value="1"/>
</dbReference>
<dbReference type="EMBL" id="OMKW01000001">
    <property type="protein sequence ID" value="SPF28687.1"/>
    <property type="molecule type" value="Genomic_DNA"/>
</dbReference>
<sequence>MPEFPTHKRVVIVGGGVMGVGLAYHLGHEGWGADTVLLEKAELTSGSTWHAAGQITHSTSSFGLGKCVDYNIGLYSHQLEAETGQPVTWHGCGSFRLAYTSDEMDWLRHTLSVGRSLGFNIELVGPEDVAKLHPYYNLEGVQGALHTPDDGHVDPTNVTMAMAAGARQKGVQIIRHCRATNITQAANGEWIVETERGTITCEHVVNAGGTYARQMGEWSGLQLPMTSMTHHYFVTEPVPEFGGLDHELPVIRDDKKVSGYIRMEQQRGLIGIYEKENPNSVWHDHCPWDYENWLFDADYDRVMPYLEESLNRMPIFADLGIQREVHGAISHPPDGNPLIGPAPGVRNYWCCCGTQIGIGWGPGLTRELARWMVHGAADISMRDYDPRRFGSYATKQWQVTKAEEDYCLRHEIPFPHLNRLAGRPVKPSPLHEILKEKGAVHEEVFGFERPRFFAKGIEQRDHYSFNRTVVDEMVNAEVRAVRETVGLMDVTAFTKVLVEGAGAFALLDRLTANRMPQKPGSITLTHKLNRRGRIELETTIVRLAEDRFYLVCAAFFEQRMLDHLTQNKNDEQVTITALSDQWSALSLNGPRARDVLAACTDAPLDNARFRWLSAQTISVAGHEVLALRMSYAGELGWELHMPNAACVDVYSALTKAGIPHGLTDYGSFAMNAMRMEKAFKGAGELTNEVTLAEADVLRFARQDKEYLGKAQTLNEDLPWICAYLEIEPDGKADGHGGEAVMLGEGVVGSTASVAYGPTVGKILAFAYVKPHAAAPGTRLEVIIHGEPRTAKVLGAPAYDPESSRPRTDQVLETSQ</sequence>
<evidence type="ECO:0000256" key="1">
    <source>
        <dbReference type="ARBA" id="ARBA00008609"/>
    </source>
</evidence>
<accession>A0A2R8A8Y3</accession>
<feature type="domain" description="Aminomethyltransferase C-terminal" evidence="6">
    <location>
        <begin position="724"/>
        <end position="799"/>
    </location>
</feature>
<dbReference type="Gene3D" id="3.30.9.10">
    <property type="entry name" value="D-Amino Acid Oxidase, subunit A, domain 2"/>
    <property type="match status" value="1"/>
</dbReference>
<dbReference type="Gene3D" id="3.50.50.60">
    <property type="entry name" value="FAD/NAD(P)-binding domain"/>
    <property type="match status" value="1"/>
</dbReference>
<dbReference type="InterPro" id="IPR032503">
    <property type="entry name" value="FAO_M"/>
</dbReference>
<comment type="similarity">
    <text evidence="1">Belongs to the GcvT family.</text>
</comment>
<dbReference type="Pfam" id="PF16350">
    <property type="entry name" value="FAO_M"/>
    <property type="match status" value="1"/>
</dbReference>
<dbReference type="PANTHER" id="PTHR43757">
    <property type="entry name" value="AMINOMETHYLTRANSFERASE"/>
    <property type="match status" value="1"/>
</dbReference>
<dbReference type="InterPro" id="IPR029043">
    <property type="entry name" value="GcvT/YgfZ_C"/>
</dbReference>
<dbReference type="InterPro" id="IPR027266">
    <property type="entry name" value="TrmE/GcvT-like"/>
</dbReference>
<evidence type="ECO:0000259" key="5">
    <source>
        <dbReference type="Pfam" id="PF01571"/>
    </source>
</evidence>
<dbReference type="PANTHER" id="PTHR43757:SF11">
    <property type="entry name" value="SARCOSINE DEHYDROGENASE"/>
    <property type="match status" value="1"/>
</dbReference>
<dbReference type="Pfam" id="PF08669">
    <property type="entry name" value="GCV_T_C"/>
    <property type="match status" value="1"/>
</dbReference>
<keyword evidence="2 8" id="KW-0560">Oxidoreductase</keyword>
<feature type="domain" description="FAD dependent oxidoreductase" evidence="4">
    <location>
        <begin position="9"/>
        <end position="371"/>
    </location>
</feature>
<evidence type="ECO:0000259" key="4">
    <source>
        <dbReference type="Pfam" id="PF01266"/>
    </source>
</evidence>
<dbReference type="Gene3D" id="3.30.1360.120">
    <property type="entry name" value="Probable tRNA modification gtpase trme, domain 1"/>
    <property type="match status" value="1"/>
</dbReference>
<gene>
    <name evidence="8" type="primary">abo_1</name>
    <name evidence="8" type="ORF">POI8812_00990</name>
</gene>
<dbReference type="GO" id="GO:0102317">
    <property type="term" value="F:4-methylaminobutyrate oxidase (demethylating) activity"/>
    <property type="evidence" value="ECO:0007669"/>
    <property type="project" value="UniProtKB-EC"/>
</dbReference>
<dbReference type="AlphaFoldDB" id="A0A2R8A8Y3"/>
<organism evidence="8 9">
    <name type="scientific">Pontivivens insulae</name>
    <dbReference type="NCBI Taxonomy" id="1639689"/>
    <lineage>
        <taxon>Bacteria</taxon>
        <taxon>Pseudomonadati</taxon>
        <taxon>Pseudomonadota</taxon>
        <taxon>Alphaproteobacteria</taxon>
        <taxon>Rhodobacterales</taxon>
        <taxon>Paracoccaceae</taxon>
        <taxon>Pontivivens</taxon>
    </lineage>
</organism>
<dbReference type="InterPro" id="IPR013977">
    <property type="entry name" value="GcvT_C"/>
</dbReference>
<keyword evidence="9" id="KW-1185">Reference proteome</keyword>
<dbReference type="SUPFAM" id="SSF51905">
    <property type="entry name" value="FAD/NAD(P)-binding domain"/>
    <property type="match status" value="1"/>
</dbReference>
<evidence type="ECO:0000313" key="8">
    <source>
        <dbReference type="EMBL" id="SPF28687.1"/>
    </source>
</evidence>
<feature type="domain" description="GCVT N-terminal" evidence="5">
    <location>
        <begin position="430"/>
        <end position="704"/>
    </location>
</feature>
<dbReference type="RefSeq" id="WP_108781368.1">
    <property type="nucleotide sequence ID" value="NZ_OMKW01000001.1"/>
</dbReference>
<reference evidence="8 9" key="1">
    <citation type="submission" date="2018-03" db="EMBL/GenBank/DDBJ databases">
        <authorList>
            <person name="Keele B.F."/>
        </authorList>
    </citation>
    <scope>NUCLEOTIDE SEQUENCE [LARGE SCALE GENOMIC DNA]</scope>
    <source>
        <strain evidence="8 9">CeCT 8812</strain>
    </source>
</reference>
<dbReference type="InterPro" id="IPR036188">
    <property type="entry name" value="FAD/NAD-bd_sf"/>
</dbReference>
<dbReference type="Proteomes" id="UP000244932">
    <property type="component" value="Unassembled WGS sequence"/>
</dbReference>
<dbReference type="EC" id="1.5.3.19" evidence="8"/>
<evidence type="ECO:0000259" key="7">
    <source>
        <dbReference type="Pfam" id="PF16350"/>
    </source>
</evidence>
<proteinExistence type="inferred from homology"/>
<protein>
    <submittedName>
        <fullName evidence="8">4-methylaminobutanoate oxidase (Formaldehyde-forming)</fullName>
        <ecNumber evidence="8">1.5.3.19</ecNumber>
    </submittedName>
</protein>
<name>A0A2R8A8Y3_9RHOB</name>
<evidence type="ECO:0000313" key="9">
    <source>
        <dbReference type="Proteomes" id="UP000244932"/>
    </source>
</evidence>
<feature type="domain" description="FAD dependent oxidoreductase central" evidence="7">
    <location>
        <begin position="374"/>
        <end position="426"/>
    </location>
</feature>
<dbReference type="SUPFAM" id="SSF101790">
    <property type="entry name" value="Aminomethyltransferase beta-barrel domain"/>
    <property type="match status" value="1"/>
</dbReference>
<dbReference type="Gene3D" id="2.40.30.110">
    <property type="entry name" value="Aminomethyltransferase beta-barrel domains"/>
    <property type="match status" value="1"/>
</dbReference>
<dbReference type="Pfam" id="PF01266">
    <property type="entry name" value="DAO"/>
    <property type="match status" value="1"/>
</dbReference>
<dbReference type="SUPFAM" id="SSF54373">
    <property type="entry name" value="FAD-linked reductases, C-terminal domain"/>
    <property type="match status" value="1"/>
</dbReference>
<feature type="region of interest" description="Disordered" evidence="3">
    <location>
        <begin position="792"/>
        <end position="815"/>
    </location>
</feature>
<dbReference type="Gene3D" id="3.30.70.1400">
    <property type="entry name" value="Aminomethyltransferase beta-barrel domains"/>
    <property type="match status" value="1"/>
</dbReference>
<dbReference type="InterPro" id="IPR006076">
    <property type="entry name" value="FAD-dep_OxRdtase"/>
</dbReference>
<dbReference type="InterPro" id="IPR006222">
    <property type="entry name" value="GCVT_N"/>
</dbReference>
<dbReference type="Pfam" id="PF01571">
    <property type="entry name" value="GCV_T"/>
    <property type="match status" value="1"/>
</dbReference>
<dbReference type="InterPro" id="IPR028896">
    <property type="entry name" value="GcvT/YgfZ/DmdA"/>
</dbReference>
<evidence type="ECO:0000256" key="3">
    <source>
        <dbReference type="SAM" id="MobiDB-lite"/>
    </source>
</evidence>
<evidence type="ECO:0000256" key="2">
    <source>
        <dbReference type="ARBA" id="ARBA00023002"/>
    </source>
</evidence>
<dbReference type="OrthoDB" id="9804379at2"/>